<gene>
    <name evidence="3" type="ORF">DSM107010_40450</name>
</gene>
<dbReference type="InterPro" id="IPR016187">
    <property type="entry name" value="CTDL_fold"/>
</dbReference>
<dbReference type="PANTHER" id="PTHR23150">
    <property type="entry name" value="SULFATASE MODIFYING FACTOR 1, 2"/>
    <property type="match status" value="1"/>
</dbReference>
<dbReference type="InterPro" id="IPR051043">
    <property type="entry name" value="Sulfatase_Mod_Factor_Kinase"/>
</dbReference>
<dbReference type="GO" id="GO:0120147">
    <property type="term" value="F:formylglycine-generating oxidase activity"/>
    <property type="evidence" value="ECO:0007669"/>
    <property type="project" value="TreeGrafter"/>
</dbReference>
<evidence type="ECO:0000313" key="3">
    <source>
        <dbReference type="EMBL" id="RUT10692.1"/>
    </source>
</evidence>
<organism evidence="3 4">
    <name type="scientific">Chroococcidiopsis cubana SAG 39.79</name>
    <dbReference type="NCBI Taxonomy" id="388085"/>
    <lineage>
        <taxon>Bacteria</taxon>
        <taxon>Bacillati</taxon>
        <taxon>Cyanobacteriota</taxon>
        <taxon>Cyanophyceae</taxon>
        <taxon>Chroococcidiopsidales</taxon>
        <taxon>Chroococcidiopsidaceae</taxon>
        <taxon>Chroococcidiopsis</taxon>
    </lineage>
</organism>
<dbReference type="Gene3D" id="3.90.1580.10">
    <property type="entry name" value="paralog of FGE (formylglycine-generating enzyme)"/>
    <property type="match status" value="1"/>
</dbReference>
<dbReference type="Pfam" id="PF03781">
    <property type="entry name" value="FGE-sulfatase"/>
    <property type="match status" value="1"/>
</dbReference>
<dbReference type="AlphaFoldDB" id="A0AB37UGM8"/>
<dbReference type="PANTHER" id="PTHR23150:SF19">
    <property type="entry name" value="FORMYLGLYCINE-GENERATING ENZYME"/>
    <property type="match status" value="1"/>
</dbReference>
<proteinExistence type="predicted"/>
<dbReference type="RefSeq" id="WP_106166134.1">
    <property type="nucleotide sequence ID" value="NZ_JAVKZF010000001.1"/>
</dbReference>
<dbReference type="InterPro" id="IPR005532">
    <property type="entry name" value="SUMF_dom"/>
</dbReference>
<comment type="caution">
    <text evidence="3">The sequence shown here is derived from an EMBL/GenBank/DDBJ whole genome shotgun (WGS) entry which is preliminary data.</text>
</comment>
<dbReference type="Proteomes" id="UP000282574">
    <property type="component" value="Unassembled WGS sequence"/>
</dbReference>
<dbReference type="SUPFAM" id="SSF56436">
    <property type="entry name" value="C-type lectin-like"/>
    <property type="match status" value="1"/>
</dbReference>
<dbReference type="EMBL" id="RSCK01000038">
    <property type="protein sequence ID" value="RUT10692.1"/>
    <property type="molecule type" value="Genomic_DNA"/>
</dbReference>
<sequence>MAKCPVCQTEYIEGEIENCPVCHWQLQPYPFLVSLLPDWIEQEKVKLEWARKQWMATKLQKEQMHQLQLQIKQARQKESHLQFQLEQSLQERSRLQSKLSQVDRERSQLQVELERVPSLLLESIPTSRSEFSFSVLTLDDRGKQIDRHTSFAQSWSEQLGDGIELEIVSIASGTFWMGSPPNEEGREANEGPQHQVTVKSFWLGKYPVTQAQWQAVAALPKVERSLNPDPAHFKGEDLPVEQVTWYEAVEFCARLSRKTGREYRLPSEAEWEYACRAIASTKFDLSQAAFKYTEDREIFKAQATKPFHFGDTIVSDVANYDGNYTYRSGIRGTYRQQTTPVGSFGVANAFGLYDLHGNVWEWCADPWYSNYKGAPTDGSVWDFGGDNSQRLLRGGAWYCIPKLCRAAQRHWDRADNGGSGIGFRIACSFF</sequence>
<accession>A0AB37UGM8</accession>
<feature type="coiled-coil region" evidence="1">
    <location>
        <begin position="57"/>
        <end position="112"/>
    </location>
</feature>
<reference evidence="3 4" key="1">
    <citation type="journal article" date="2019" name="Genome Biol. Evol.">
        <title>Day and night: Metabolic profiles and evolutionary relationships of six axenic non-marine cyanobacteria.</title>
        <authorList>
            <person name="Will S.E."/>
            <person name="Henke P."/>
            <person name="Boedeker C."/>
            <person name="Huang S."/>
            <person name="Brinkmann H."/>
            <person name="Rohde M."/>
            <person name="Jarek M."/>
            <person name="Friedl T."/>
            <person name="Seufert S."/>
            <person name="Schumacher M."/>
            <person name="Overmann J."/>
            <person name="Neumann-Schaal M."/>
            <person name="Petersen J."/>
        </authorList>
    </citation>
    <scope>NUCLEOTIDE SEQUENCE [LARGE SCALE GENOMIC DNA]</scope>
    <source>
        <strain evidence="3 4">SAG 39.79</strain>
    </source>
</reference>
<dbReference type="InterPro" id="IPR042095">
    <property type="entry name" value="SUMF_sf"/>
</dbReference>
<feature type="domain" description="Sulfatase-modifying factor enzyme-like" evidence="2">
    <location>
        <begin position="166"/>
        <end position="426"/>
    </location>
</feature>
<evidence type="ECO:0000313" key="4">
    <source>
        <dbReference type="Proteomes" id="UP000282574"/>
    </source>
</evidence>
<keyword evidence="1" id="KW-0175">Coiled coil</keyword>
<protein>
    <recommendedName>
        <fullName evidence="2">Sulfatase-modifying factor enzyme-like domain-containing protein</fullName>
    </recommendedName>
</protein>
<evidence type="ECO:0000256" key="1">
    <source>
        <dbReference type="SAM" id="Coils"/>
    </source>
</evidence>
<keyword evidence="4" id="KW-1185">Reference proteome</keyword>
<evidence type="ECO:0000259" key="2">
    <source>
        <dbReference type="Pfam" id="PF03781"/>
    </source>
</evidence>
<name>A0AB37UGM8_9CYAN</name>